<evidence type="ECO:0000256" key="6">
    <source>
        <dbReference type="ARBA" id="ARBA00047942"/>
    </source>
</evidence>
<name>A0A2V1JR29_EUBRA</name>
<accession>A0A2V1JR29</accession>
<protein>
    <recommendedName>
        <fullName evidence="2">site-specific DNA-methyltransferase (adenine-specific)</fullName>
        <ecNumber evidence="2">2.1.1.72</ecNumber>
    </recommendedName>
</protein>
<evidence type="ECO:0000256" key="5">
    <source>
        <dbReference type="ARBA" id="ARBA00022691"/>
    </source>
</evidence>
<evidence type="ECO:0000256" key="3">
    <source>
        <dbReference type="ARBA" id="ARBA00022603"/>
    </source>
</evidence>
<organism evidence="8 9">
    <name type="scientific">Eubacterium ramulus</name>
    <dbReference type="NCBI Taxonomy" id="39490"/>
    <lineage>
        <taxon>Bacteria</taxon>
        <taxon>Bacillati</taxon>
        <taxon>Bacillota</taxon>
        <taxon>Clostridia</taxon>
        <taxon>Eubacteriales</taxon>
        <taxon>Eubacteriaceae</taxon>
        <taxon>Eubacterium</taxon>
    </lineage>
</organism>
<comment type="catalytic activity">
    <reaction evidence="6">
        <text>a 2'-deoxyadenosine in DNA + S-adenosyl-L-methionine = an N(6)-methyl-2'-deoxyadenosine in DNA + S-adenosyl-L-homocysteine + H(+)</text>
        <dbReference type="Rhea" id="RHEA:15197"/>
        <dbReference type="Rhea" id="RHEA-COMP:12418"/>
        <dbReference type="Rhea" id="RHEA-COMP:12419"/>
        <dbReference type="ChEBI" id="CHEBI:15378"/>
        <dbReference type="ChEBI" id="CHEBI:57856"/>
        <dbReference type="ChEBI" id="CHEBI:59789"/>
        <dbReference type="ChEBI" id="CHEBI:90615"/>
        <dbReference type="ChEBI" id="CHEBI:90616"/>
        <dbReference type="EC" id="2.1.1.72"/>
    </reaction>
</comment>
<evidence type="ECO:0000259" key="7">
    <source>
        <dbReference type="Pfam" id="PF07669"/>
    </source>
</evidence>
<evidence type="ECO:0000313" key="8">
    <source>
        <dbReference type="EMBL" id="PWE85671.1"/>
    </source>
</evidence>
<feature type="domain" description="Type II methyltransferase M.TaqI-like" evidence="7">
    <location>
        <begin position="456"/>
        <end position="557"/>
    </location>
</feature>
<dbReference type="Proteomes" id="UP000245288">
    <property type="component" value="Unassembled WGS sequence"/>
</dbReference>
<dbReference type="GO" id="GO:0006304">
    <property type="term" value="P:DNA modification"/>
    <property type="evidence" value="ECO:0007669"/>
    <property type="project" value="InterPro"/>
</dbReference>
<dbReference type="PANTHER" id="PTHR33841:SF5">
    <property type="entry name" value="DNA METHYLASE (MODIFICATION METHYLASE) (METHYLTRANSFERASE)-RELATED"/>
    <property type="match status" value="1"/>
</dbReference>
<dbReference type="EMBL" id="JRFU01000164">
    <property type="protein sequence ID" value="PWE85671.1"/>
    <property type="molecule type" value="Genomic_DNA"/>
</dbReference>
<keyword evidence="9" id="KW-1185">Reference proteome</keyword>
<dbReference type="InterPro" id="IPR011639">
    <property type="entry name" value="MethylTrfase_TaqI-like_dom"/>
</dbReference>
<evidence type="ECO:0000256" key="2">
    <source>
        <dbReference type="ARBA" id="ARBA00011900"/>
    </source>
</evidence>
<evidence type="ECO:0000256" key="1">
    <source>
        <dbReference type="ARBA" id="ARBA00006594"/>
    </source>
</evidence>
<dbReference type="InterPro" id="IPR029063">
    <property type="entry name" value="SAM-dependent_MTases_sf"/>
</dbReference>
<dbReference type="GO" id="GO:0009007">
    <property type="term" value="F:site-specific DNA-methyltransferase (adenine-specific) activity"/>
    <property type="evidence" value="ECO:0007669"/>
    <property type="project" value="UniProtKB-EC"/>
</dbReference>
<dbReference type="GO" id="GO:0032259">
    <property type="term" value="P:methylation"/>
    <property type="evidence" value="ECO:0007669"/>
    <property type="project" value="UniProtKB-KW"/>
</dbReference>
<sequence>MKVKCMGTIIRRNERSWAIVIISEIKVMLNGLGLKIKSAGGESTLSVNKKSMFPDVLLYEDEAQTKILQGWELKMPDVLITDEALIADATRKAKALGLNSFVIWNFTYGKLYLQNQQGVFEEAKVWDGTSHIKSREDVSTYKDEWLPIIKDIVLTVNDFLVTGKITTSSITGTVSESIMAELIQRNKEIVAENITIEASRNTRMESRIKVWWNAFHEEYDKDENNMYSAYAKTILLNWTNRIMFANAIKKYHNCAYKINQIDFTISPENGNQIIQQIIDEGDFYNIFKKVDFNELVPEDTWIDIVDFNQFLVDNNIDKIDQSVLQELLEKTVNVSKREIRGQYATPTILADFLSRITVDDWNKDCADLCAGTGTIAKAIIKNKAKRFAMTEKAFVSTWVSDKYAYPLQIANISITDIQAINIPLNMFQRDVFSVNVGDEIKIKSPIDGREIKRIIPKFGAIISNLPFVEYNKIAKDEQEFITQIRKNIQDNTGIEFTLGKTDLYNFIPFKLYELLDTNGKLGIILSNSWLGTDIGRKFFDALQYYYDIEAVVASDNKRWFKNADVVGTLLIMQKKIISQPDIQHKVSFWLVRKDIHSIGDDEVEVLVNSIILNEMLDPKLATFKKYSYEEINNITNYGLTINTLFHDVLWMKKLVNKLVPVSKFLDVRRGERRGWNDLFYPSDTNDIEEEYIRPVLKNPARLKSYDAETDIEAFCCHRSKRELEELGHEGALTWIEKFEHINNGVGKPLPIALKKPGCYWYEMDDASRADFVTALNPDKRLFVAKFKERTFVDQRFTRMLLKSERYDSDLVHAVLNSIYGMFAIEAIGFGRGLGVLDASSARLKNMYMIDIDQISQPDAEEIIRLFDIIKNREVMDIEDELKDPARREFDNKVLQSIGAQDLYDKIKDSLLSLQHTRHCVK</sequence>
<dbReference type="Pfam" id="PF07669">
    <property type="entry name" value="Eco57I"/>
    <property type="match status" value="1"/>
</dbReference>
<keyword evidence="3" id="KW-0489">Methyltransferase</keyword>
<gene>
    <name evidence="8" type="ORF">LG34_14550</name>
</gene>
<comment type="similarity">
    <text evidence="1">Belongs to the N(4)/N(6)-methyltransferase family.</text>
</comment>
<comment type="caution">
    <text evidence="8">The sequence shown here is derived from an EMBL/GenBank/DDBJ whole genome shotgun (WGS) entry which is preliminary data.</text>
</comment>
<proteinExistence type="inferred from homology"/>
<dbReference type="PANTHER" id="PTHR33841">
    <property type="entry name" value="DNA METHYLTRANSFERASE YEEA-RELATED"/>
    <property type="match status" value="1"/>
</dbReference>
<dbReference type="InterPro" id="IPR050953">
    <property type="entry name" value="N4_N6_ade-DNA_methylase"/>
</dbReference>
<keyword evidence="4" id="KW-0808">Transferase</keyword>
<dbReference type="Gene3D" id="3.40.50.150">
    <property type="entry name" value="Vaccinia Virus protein VP39"/>
    <property type="match status" value="1"/>
</dbReference>
<dbReference type="SUPFAM" id="SSF53335">
    <property type="entry name" value="S-adenosyl-L-methionine-dependent methyltransferases"/>
    <property type="match status" value="1"/>
</dbReference>
<dbReference type="EC" id="2.1.1.72" evidence="2"/>
<dbReference type="AlphaFoldDB" id="A0A2V1JR29"/>
<keyword evidence="5" id="KW-0949">S-adenosyl-L-methionine</keyword>
<evidence type="ECO:0000256" key="4">
    <source>
        <dbReference type="ARBA" id="ARBA00022679"/>
    </source>
</evidence>
<reference evidence="8 9" key="1">
    <citation type="submission" date="2014-09" db="EMBL/GenBank/DDBJ databases">
        <title>Butyrate-producing bacteria isolated from human gut.</title>
        <authorList>
            <person name="Zhang Q."/>
            <person name="Zhao L."/>
        </authorList>
    </citation>
    <scope>NUCLEOTIDE SEQUENCE [LARGE SCALE GENOMIC DNA]</scope>
    <source>
        <strain evidence="8 9">21</strain>
    </source>
</reference>
<evidence type="ECO:0000313" key="9">
    <source>
        <dbReference type="Proteomes" id="UP000245288"/>
    </source>
</evidence>